<keyword evidence="9 12" id="KW-0460">Magnesium</keyword>
<evidence type="ECO:0000256" key="8">
    <source>
        <dbReference type="ARBA" id="ARBA00022723"/>
    </source>
</evidence>
<keyword evidence="7 12" id="KW-0808">Transferase</keyword>
<evidence type="ECO:0000256" key="11">
    <source>
        <dbReference type="ARBA" id="ARBA00030193"/>
    </source>
</evidence>
<gene>
    <name evidence="14" type="ORF">MAESPC_05016</name>
</gene>
<dbReference type="AlphaFoldDB" id="S3ITU5"/>
<evidence type="ECO:0000256" key="10">
    <source>
        <dbReference type="ARBA" id="ARBA00022909"/>
    </source>
</evidence>
<dbReference type="GO" id="GO:0046654">
    <property type="term" value="P:tetrahydrofolate biosynthetic process"/>
    <property type="evidence" value="ECO:0007669"/>
    <property type="project" value="UniProtKB-UniPathway"/>
</dbReference>
<evidence type="ECO:0000313" key="14">
    <source>
        <dbReference type="EMBL" id="EPF17173.1"/>
    </source>
</evidence>
<comment type="cofactor">
    <cofactor evidence="2 12">
        <name>Mg(2+)</name>
        <dbReference type="ChEBI" id="CHEBI:18420"/>
    </cofactor>
</comment>
<dbReference type="InterPro" id="IPR011005">
    <property type="entry name" value="Dihydropteroate_synth-like_sf"/>
</dbReference>
<dbReference type="PANTHER" id="PTHR20941:SF1">
    <property type="entry name" value="FOLIC ACID SYNTHESIS PROTEIN FOL1"/>
    <property type="match status" value="1"/>
</dbReference>
<name>S3ITU5_MICAE</name>
<dbReference type="GO" id="GO:0046872">
    <property type="term" value="F:metal ion binding"/>
    <property type="evidence" value="ECO:0007669"/>
    <property type="project" value="UniProtKB-KW"/>
</dbReference>
<evidence type="ECO:0000256" key="7">
    <source>
        <dbReference type="ARBA" id="ARBA00022679"/>
    </source>
</evidence>
<dbReference type="PANTHER" id="PTHR20941">
    <property type="entry name" value="FOLATE SYNTHESIS PROTEINS"/>
    <property type="match status" value="1"/>
</dbReference>
<evidence type="ECO:0000256" key="9">
    <source>
        <dbReference type="ARBA" id="ARBA00022842"/>
    </source>
</evidence>
<evidence type="ECO:0000256" key="1">
    <source>
        <dbReference type="ARBA" id="ARBA00000012"/>
    </source>
</evidence>
<dbReference type="PROSITE" id="PS00792">
    <property type="entry name" value="DHPS_1"/>
    <property type="match status" value="1"/>
</dbReference>
<organism evidence="14 15">
    <name type="scientific">Microcystis aeruginosa SPC777</name>
    <dbReference type="NCBI Taxonomy" id="482300"/>
    <lineage>
        <taxon>Bacteria</taxon>
        <taxon>Bacillati</taxon>
        <taxon>Cyanobacteriota</taxon>
        <taxon>Cyanophyceae</taxon>
        <taxon>Oscillatoriophycideae</taxon>
        <taxon>Chroococcales</taxon>
        <taxon>Microcystaceae</taxon>
        <taxon>Microcystis</taxon>
    </lineage>
</organism>
<comment type="function">
    <text evidence="12">Catalyzes the condensation of para-aminobenzoate (pABA) with 6-hydroxymethyl-7,8-dihydropterin diphosphate (DHPt-PP) to form 7,8-dihydropteroate (H2Pte), the immediate precursor of folate derivatives.</text>
</comment>
<evidence type="ECO:0000259" key="13">
    <source>
        <dbReference type="PROSITE" id="PS50972"/>
    </source>
</evidence>
<dbReference type="GO" id="GO:0046656">
    <property type="term" value="P:folic acid biosynthetic process"/>
    <property type="evidence" value="ECO:0007669"/>
    <property type="project" value="UniProtKB-KW"/>
</dbReference>
<dbReference type="UniPathway" id="UPA00077">
    <property type="reaction ID" value="UER00156"/>
</dbReference>
<evidence type="ECO:0000256" key="2">
    <source>
        <dbReference type="ARBA" id="ARBA00001946"/>
    </source>
</evidence>
<protein>
    <recommendedName>
        <fullName evidence="6 12">Dihydropteroate synthase</fullName>
        <shortName evidence="12">DHPS</shortName>
        <ecNumber evidence="5 12">2.5.1.15</ecNumber>
    </recommendedName>
    <alternativeName>
        <fullName evidence="11 12">Dihydropteroate pyrophosphorylase</fullName>
    </alternativeName>
</protein>
<sequence>MIYSPHFIIHNSSTLSAGFSIMSNLTVIREHIFAWGKRTYIMGVLNVTPDSFSDGGEFDNVENALLQAMKMIEAGADIIDIGGQSTRPGAQEISLEAELSRVIPVITAIRQQSSIPISLDTTRAIVAAQGIAAGADLINDISGGTFDRLLLPTVAKLAVPIILMHLRGNPQTMQSLTHYDDLVKEIKEFLQNRVKEALQWGIARENIIIDPGIGFAKTGTQNLELLRELKQFRDLDLPILIGLSRKRFIGEITGKDDPKERVFGTAAACAIAIAKGADILRVHDVAAIVDVSKVVDAIERS</sequence>
<dbReference type="InterPro" id="IPR006390">
    <property type="entry name" value="DHP_synth_dom"/>
</dbReference>
<dbReference type="Gene3D" id="3.20.20.20">
    <property type="entry name" value="Dihydropteroate synthase-like"/>
    <property type="match status" value="1"/>
</dbReference>
<dbReference type="FunFam" id="3.20.20.20:FF:000006">
    <property type="entry name" value="Dihydropteroate synthase"/>
    <property type="match status" value="1"/>
</dbReference>
<evidence type="ECO:0000256" key="5">
    <source>
        <dbReference type="ARBA" id="ARBA00012458"/>
    </source>
</evidence>
<comment type="caution">
    <text evidence="14">The sequence shown here is derived from an EMBL/GenBank/DDBJ whole genome shotgun (WGS) entry which is preliminary data.</text>
</comment>
<comment type="pathway">
    <text evidence="3 12">Cofactor biosynthesis; tetrahydrofolate biosynthesis; 7,8-dihydrofolate from 2-amino-4-hydroxy-6-hydroxymethyl-7,8-dihydropteridine diphosphate and 4-aminobenzoate: step 1/2.</text>
</comment>
<comment type="catalytic activity">
    <reaction evidence="1">
        <text>(7,8-dihydropterin-6-yl)methyl diphosphate + 4-aminobenzoate = 7,8-dihydropteroate + diphosphate</text>
        <dbReference type="Rhea" id="RHEA:19949"/>
        <dbReference type="ChEBI" id="CHEBI:17836"/>
        <dbReference type="ChEBI" id="CHEBI:17839"/>
        <dbReference type="ChEBI" id="CHEBI:33019"/>
        <dbReference type="ChEBI" id="CHEBI:72950"/>
        <dbReference type="EC" id="2.5.1.15"/>
    </reaction>
</comment>
<evidence type="ECO:0000256" key="12">
    <source>
        <dbReference type="RuleBase" id="RU361205"/>
    </source>
</evidence>
<evidence type="ECO:0000256" key="6">
    <source>
        <dbReference type="ARBA" id="ARBA00016919"/>
    </source>
</evidence>
<dbReference type="Pfam" id="PF00809">
    <property type="entry name" value="Pterin_bind"/>
    <property type="match status" value="1"/>
</dbReference>
<dbReference type="PROSITE" id="PS50972">
    <property type="entry name" value="PTERIN_BINDING"/>
    <property type="match status" value="1"/>
</dbReference>
<keyword evidence="10 12" id="KW-0289">Folate biosynthesis</keyword>
<dbReference type="EMBL" id="ASZQ01000275">
    <property type="protein sequence ID" value="EPF17173.1"/>
    <property type="molecule type" value="Genomic_DNA"/>
</dbReference>
<evidence type="ECO:0000313" key="15">
    <source>
        <dbReference type="Proteomes" id="UP000014617"/>
    </source>
</evidence>
<dbReference type="Proteomes" id="UP000014617">
    <property type="component" value="Unassembled WGS sequence"/>
</dbReference>
<keyword evidence="8 12" id="KW-0479">Metal-binding</keyword>
<dbReference type="NCBIfam" id="TIGR01496">
    <property type="entry name" value="DHPS"/>
    <property type="match status" value="1"/>
</dbReference>
<feature type="domain" description="Pterin-binding" evidence="13">
    <location>
        <begin position="39"/>
        <end position="293"/>
    </location>
</feature>
<dbReference type="CDD" id="cd00739">
    <property type="entry name" value="DHPS"/>
    <property type="match status" value="1"/>
</dbReference>
<accession>S3ITU5</accession>
<evidence type="ECO:0000256" key="4">
    <source>
        <dbReference type="ARBA" id="ARBA00009503"/>
    </source>
</evidence>
<reference evidence="14 15" key="1">
    <citation type="journal article" date="2013" name="Genome Announc.">
        <title>Draft Genome Sequence of the Brazilian Toxic Bloom-Forming Cyanobacterium Microcystis aeruginosa Strain SPC777.</title>
        <authorList>
            <person name="Fiore M.F."/>
            <person name="Alvarenga D.O."/>
            <person name="Varani A.M."/>
            <person name="Hoff-Risseti C."/>
            <person name="Crespim E."/>
            <person name="Ramos R.T."/>
            <person name="Silva A."/>
            <person name="Schaker P.D."/>
            <person name="Heck K."/>
            <person name="Rigonato J."/>
            <person name="Schneider M.P."/>
        </authorList>
    </citation>
    <scope>NUCLEOTIDE SEQUENCE [LARGE SCALE GENOMIC DNA]</scope>
    <source>
        <strain evidence="15">SPC 777</strain>
    </source>
</reference>
<dbReference type="SUPFAM" id="SSF51717">
    <property type="entry name" value="Dihydropteroate synthetase-like"/>
    <property type="match status" value="1"/>
</dbReference>
<dbReference type="GO" id="GO:0004156">
    <property type="term" value="F:dihydropteroate synthase activity"/>
    <property type="evidence" value="ECO:0007669"/>
    <property type="project" value="UniProtKB-EC"/>
</dbReference>
<dbReference type="InterPro" id="IPR000489">
    <property type="entry name" value="Pterin-binding_dom"/>
</dbReference>
<dbReference type="PROSITE" id="PS00793">
    <property type="entry name" value="DHPS_2"/>
    <property type="match status" value="1"/>
</dbReference>
<dbReference type="EC" id="2.5.1.15" evidence="5 12"/>
<proteinExistence type="inferred from homology"/>
<dbReference type="PATRIC" id="fig|482300.6.peg.5571"/>
<comment type="similarity">
    <text evidence="4 12">Belongs to the DHPS family.</text>
</comment>
<evidence type="ECO:0000256" key="3">
    <source>
        <dbReference type="ARBA" id="ARBA00004763"/>
    </source>
</evidence>
<dbReference type="InterPro" id="IPR045031">
    <property type="entry name" value="DHP_synth-like"/>
</dbReference>